<dbReference type="InterPro" id="IPR037891">
    <property type="entry name" value="Cdil-like_sf"/>
</dbReference>
<evidence type="ECO:0000313" key="2">
    <source>
        <dbReference type="Proteomes" id="UP000759529"/>
    </source>
</evidence>
<evidence type="ECO:0008006" key="3">
    <source>
        <dbReference type="Google" id="ProtNLM"/>
    </source>
</evidence>
<name>A0ABS2CSQ6_9FLAO</name>
<keyword evidence="2" id="KW-1185">Reference proteome</keyword>
<dbReference type="SUPFAM" id="SSF160207">
    <property type="entry name" value="NMB0488-like"/>
    <property type="match status" value="1"/>
</dbReference>
<proteinExistence type="predicted"/>
<dbReference type="Gene3D" id="3.40.1590.10">
    <property type="entry name" value="NMB0488-like"/>
    <property type="match status" value="1"/>
</dbReference>
<dbReference type="Proteomes" id="UP000759529">
    <property type="component" value="Unassembled WGS sequence"/>
</dbReference>
<dbReference type="EMBL" id="JACSOD020000344">
    <property type="protein sequence ID" value="MBM6497970.1"/>
    <property type="molecule type" value="Genomic_DNA"/>
</dbReference>
<organism evidence="1 2">
    <name type="scientific">Flavobacterium macrobrachii</name>
    <dbReference type="NCBI Taxonomy" id="591204"/>
    <lineage>
        <taxon>Bacteria</taxon>
        <taxon>Pseudomonadati</taxon>
        <taxon>Bacteroidota</taxon>
        <taxon>Flavobacteriia</taxon>
        <taxon>Flavobacteriales</taxon>
        <taxon>Flavobacteriaceae</taxon>
        <taxon>Flavobacterium</taxon>
    </lineage>
</organism>
<reference evidence="1 2" key="1">
    <citation type="submission" date="2021-02" db="EMBL/GenBank/DDBJ databases">
        <authorList>
            <person name="Jung H.S."/>
            <person name="Chun B.H."/>
            <person name="Jeon C.O."/>
        </authorList>
    </citation>
    <scope>NUCLEOTIDE SEQUENCE [LARGE SCALE GENOMIC DNA]</scope>
    <source>
        <strain evidence="1 2">LMG 25203</strain>
    </source>
</reference>
<dbReference type="RefSeq" id="WP_187658737.1">
    <property type="nucleotide sequence ID" value="NZ_JACSOD020000344.1"/>
</dbReference>
<gene>
    <name evidence="1" type="ORF">H9X54_001455</name>
</gene>
<accession>A0ABS2CSQ6</accession>
<comment type="caution">
    <text evidence="1">The sequence shown here is derived from an EMBL/GenBank/DDBJ whole genome shotgun (WGS) entry which is preliminary data.</text>
</comment>
<evidence type="ECO:0000313" key="1">
    <source>
        <dbReference type="EMBL" id="MBM6497970.1"/>
    </source>
</evidence>
<sequence>MIKSVIVKKFIASNKYVIHPELIVKDSGSFAIPPYVTEYNLSTEELLNKILYVLEFSKETTNHIQDPKIGYQEYLKAMEVKTMKALHDNTINLSLYVRDGIINFIPSENKGSKLGFVGLGLDQNIVLPFNSSREELLKALELALSKCK</sequence>
<protein>
    <recommendedName>
        <fullName evidence="3">DUF1436 family protein</fullName>
    </recommendedName>
</protein>